<gene>
    <name evidence="3" type="primary">LOC101366371</name>
</gene>
<protein>
    <submittedName>
        <fullName evidence="3">Uncharacterized protein LOC101366371</fullName>
    </submittedName>
</protein>
<keyword evidence="2" id="KW-1185">Reference proteome</keyword>
<sequence length="202" mass="21318">MLSLHDSPQAPSERTLGPDSPSWFQGPWVTPSVCSTTRTQRSGEGPFLGSRCPPLPGLPMPCWRVRSGPELVRWLGKGEGAEAAQPGDSTCLPDHSSPLHPASHGSAASVCCCFQVPACPSLGVGGICPVGTQESCKTPPALSRGVQSPIPSMEPRSSVPQPSVGSPSHSPFPRAQESLSLPRGLELSPRFRRSSCHLEPER</sequence>
<dbReference type="Proteomes" id="UP000245340">
    <property type="component" value="Unplaced"/>
</dbReference>
<feature type="region of interest" description="Disordered" evidence="1">
    <location>
        <begin position="136"/>
        <end position="186"/>
    </location>
</feature>
<feature type="region of interest" description="Disordered" evidence="1">
    <location>
        <begin position="1"/>
        <end position="24"/>
    </location>
</feature>
<evidence type="ECO:0000256" key="1">
    <source>
        <dbReference type="SAM" id="MobiDB-lite"/>
    </source>
</evidence>
<evidence type="ECO:0000313" key="2">
    <source>
        <dbReference type="Proteomes" id="UP000245340"/>
    </source>
</evidence>
<organism evidence="2 3">
    <name type="scientific">Odobenus rosmarus divergens</name>
    <name type="common">Pacific walrus</name>
    <dbReference type="NCBI Taxonomy" id="9708"/>
    <lineage>
        <taxon>Eukaryota</taxon>
        <taxon>Metazoa</taxon>
        <taxon>Chordata</taxon>
        <taxon>Craniata</taxon>
        <taxon>Vertebrata</taxon>
        <taxon>Euteleostomi</taxon>
        <taxon>Mammalia</taxon>
        <taxon>Eutheria</taxon>
        <taxon>Laurasiatheria</taxon>
        <taxon>Carnivora</taxon>
        <taxon>Caniformia</taxon>
        <taxon>Pinnipedia</taxon>
        <taxon>Odobenidae</taxon>
        <taxon>Odobenus</taxon>
    </lineage>
</organism>
<evidence type="ECO:0000313" key="3">
    <source>
        <dbReference type="RefSeq" id="XP_004417450.1"/>
    </source>
</evidence>
<proteinExistence type="predicted"/>
<reference evidence="3" key="1">
    <citation type="submission" date="2025-08" db="UniProtKB">
        <authorList>
            <consortium name="RefSeq"/>
        </authorList>
    </citation>
    <scope>IDENTIFICATION</scope>
</reference>
<accession>A0A9B0M4E9</accession>
<dbReference type="AlphaFoldDB" id="A0A9B0M4E9"/>
<feature type="compositionally biased region" description="Low complexity" evidence="1">
    <location>
        <begin position="155"/>
        <end position="171"/>
    </location>
</feature>
<name>A0A9B0M4E9_ODORO</name>
<dbReference type="RefSeq" id="XP_004417450.1">
    <property type="nucleotide sequence ID" value="XM_004417393.1"/>
</dbReference>